<keyword evidence="2" id="KW-1185">Reference proteome</keyword>
<name>A0A9Q3CF85_9BASI</name>
<accession>A0A9Q3CF85</accession>
<sequence length="204" mass="23859">MDQIKPTDSTQNLESNSEADFWEIMSKISDLHPKRTHHKLQFDARVKKFKMLITRLKALEQNKTRDSIVANEDQHTQQWCITNQSQEKKGFSAMVFRNILRGSELGELHSFERPDIQKQVGTLFPFIKTSTWKNMDLRTIGLAFFKRNISPNHFYNGPNNYQCLNGCRKILKTHPVWVCQKYILSLHKGRSKIPEASIKTVRII</sequence>
<dbReference type="Proteomes" id="UP000765509">
    <property type="component" value="Unassembled WGS sequence"/>
</dbReference>
<gene>
    <name evidence="1" type="ORF">O181_022463</name>
</gene>
<evidence type="ECO:0000313" key="1">
    <source>
        <dbReference type="EMBL" id="MBW0482748.1"/>
    </source>
</evidence>
<reference evidence="1" key="1">
    <citation type="submission" date="2021-03" db="EMBL/GenBank/DDBJ databases">
        <title>Draft genome sequence of rust myrtle Austropuccinia psidii MF-1, a brazilian biotype.</title>
        <authorList>
            <person name="Quecine M.C."/>
            <person name="Pachon D.M.R."/>
            <person name="Bonatelli M.L."/>
            <person name="Correr F.H."/>
            <person name="Franceschini L.M."/>
            <person name="Leite T.F."/>
            <person name="Margarido G.R.A."/>
            <person name="Almeida C.A."/>
            <person name="Ferrarezi J.A."/>
            <person name="Labate C.A."/>
        </authorList>
    </citation>
    <scope>NUCLEOTIDE SEQUENCE</scope>
    <source>
        <strain evidence="1">MF-1</strain>
    </source>
</reference>
<dbReference type="AlphaFoldDB" id="A0A9Q3CF85"/>
<evidence type="ECO:0000313" key="2">
    <source>
        <dbReference type="Proteomes" id="UP000765509"/>
    </source>
</evidence>
<protein>
    <submittedName>
        <fullName evidence="1">Uncharacterized protein</fullName>
    </submittedName>
</protein>
<dbReference type="EMBL" id="AVOT02006913">
    <property type="protein sequence ID" value="MBW0482748.1"/>
    <property type="molecule type" value="Genomic_DNA"/>
</dbReference>
<organism evidence="1 2">
    <name type="scientific">Austropuccinia psidii MF-1</name>
    <dbReference type="NCBI Taxonomy" id="1389203"/>
    <lineage>
        <taxon>Eukaryota</taxon>
        <taxon>Fungi</taxon>
        <taxon>Dikarya</taxon>
        <taxon>Basidiomycota</taxon>
        <taxon>Pucciniomycotina</taxon>
        <taxon>Pucciniomycetes</taxon>
        <taxon>Pucciniales</taxon>
        <taxon>Sphaerophragmiaceae</taxon>
        <taxon>Austropuccinia</taxon>
    </lineage>
</organism>
<proteinExistence type="predicted"/>
<comment type="caution">
    <text evidence="1">The sequence shown here is derived from an EMBL/GenBank/DDBJ whole genome shotgun (WGS) entry which is preliminary data.</text>
</comment>